<organism evidence="1 2">
    <name type="scientific">Panagrolaimus superbus</name>
    <dbReference type="NCBI Taxonomy" id="310955"/>
    <lineage>
        <taxon>Eukaryota</taxon>
        <taxon>Metazoa</taxon>
        <taxon>Ecdysozoa</taxon>
        <taxon>Nematoda</taxon>
        <taxon>Chromadorea</taxon>
        <taxon>Rhabditida</taxon>
        <taxon>Tylenchina</taxon>
        <taxon>Panagrolaimomorpha</taxon>
        <taxon>Panagrolaimoidea</taxon>
        <taxon>Panagrolaimidae</taxon>
        <taxon>Panagrolaimus</taxon>
    </lineage>
</organism>
<evidence type="ECO:0000313" key="1">
    <source>
        <dbReference type="Proteomes" id="UP000887577"/>
    </source>
</evidence>
<keyword evidence="1" id="KW-1185">Reference proteome</keyword>
<proteinExistence type="predicted"/>
<dbReference type="AlphaFoldDB" id="A0A914XX59"/>
<dbReference type="Proteomes" id="UP000887577">
    <property type="component" value="Unplaced"/>
</dbReference>
<name>A0A914XX59_9BILA</name>
<reference evidence="2" key="1">
    <citation type="submission" date="2022-11" db="UniProtKB">
        <authorList>
            <consortium name="WormBaseParasite"/>
        </authorList>
    </citation>
    <scope>IDENTIFICATION</scope>
</reference>
<evidence type="ECO:0000313" key="2">
    <source>
        <dbReference type="WBParaSite" id="PSU_v2.g11796.t1"/>
    </source>
</evidence>
<protein>
    <submittedName>
        <fullName evidence="2">Uncharacterized protein</fullName>
    </submittedName>
</protein>
<sequence>MAAFCLLWNDAIFNEVTGLMHISVHGGNVSVNVDDPAGVQRFRKEIYGSFLKFCENSTYRPNFNMKHFVKQLLEERRNNVRW</sequence>
<dbReference type="WBParaSite" id="PSU_v2.g11796.t1">
    <property type="protein sequence ID" value="PSU_v2.g11796.t1"/>
    <property type="gene ID" value="PSU_v2.g11796"/>
</dbReference>
<accession>A0A914XX59</accession>